<protein>
    <recommendedName>
        <fullName evidence="2">PF03932 family protein CutC</fullName>
    </recommendedName>
</protein>
<dbReference type="InterPro" id="IPR036822">
    <property type="entry name" value="CutC-like_dom_sf"/>
</dbReference>
<dbReference type="PANTHER" id="PTHR12598:SF0">
    <property type="entry name" value="COPPER HOMEOSTASIS PROTEIN CUTC HOMOLOG"/>
    <property type="match status" value="1"/>
</dbReference>
<dbReference type="GO" id="GO:0005507">
    <property type="term" value="F:copper ion binding"/>
    <property type="evidence" value="ECO:0007669"/>
    <property type="project" value="TreeGrafter"/>
</dbReference>
<accession>A0A1I4JQS4</accession>
<gene>
    <name evidence="2" type="primary">cutC</name>
    <name evidence="3" type="ORF">SAMN04487943_103110</name>
</gene>
<sequence>MLIEAIAQNVTDALEAEKAGVDRLELVSSIEQGGLTPNVQIVKEIIEQVSLPVQVMIRPHAKNFCYSEQDIEVIKQSIEKMLAVGATNFVFGALNKNGTVNEQLLDDLIANYTPIRFTFHRAFDDSRDVMEAYQSLMQYSANVERILTSGGKVDSVVGKDVLKELVKQSRTTNGPVIMPGAGLNADNFISLHPYIQAAEYHFGRGVRLNGSFQESFDHKSIKKIKSTKKDS</sequence>
<dbReference type="OrthoDB" id="9815677at2"/>
<proteinExistence type="inferred from homology"/>
<dbReference type="RefSeq" id="WP_091482628.1">
    <property type="nucleotide sequence ID" value="NZ_FOTR01000003.1"/>
</dbReference>
<dbReference type="EMBL" id="FOTR01000003">
    <property type="protein sequence ID" value="SFL68945.1"/>
    <property type="molecule type" value="Genomic_DNA"/>
</dbReference>
<dbReference type="InterPro" id="IPR005627">
    <property type="entry name" value="CutC-like"/>
</dbReference>
<keyword evidence="4" id="KW-1185">Reference proteome</keyword>
<keyword evidence="2" id="KW-0963">Cytoplasm</keyword>
<comment type="subcellular location">
    <subcellularLocation>
        <location evidence="2">Cytoplasm</location>
    </subcellularLocation>
</comment>
<dbReference type="Pfam" id="PF03932">
    <property type="entry name" value="CutC"/>
    <property type="match status" value="1"/>
</dbReference>
<dbReference type="AlphaFoldDB" id="A0A1I4JQS4"/>
<organism evidence="3 4">
    <name type="scientific">Gracilibacillus orientalis</name>
    <dbReference type="NCBI Taxonomy" id="334253"/>
    <lineage>
        <taxon>Bacteria</taxon>
        <taxon>Bacillati</taxon>
        <taxon>Bacillota</taxon>
        <taxon>Bacilli</taxon>
        <taxon>Bacillales</taxon>
        <taxon>Bacillaceae</taxon>
        <taxon>Gracilibacillus</taxon>
    </lineage>
</organism>
<comment type="similarity">
    <text evidence="1 2">Belongs to the CutC family.</text>
</comment>
<dbReference type="STRING" id="334253.SAMN04487943_103110"/>
<dbReference type="GO" id="GO:0005737">
    <property type="term" value="C:cytoplasm"/>
    <property type="evidence" value="ECO:0007669"/>
    <property type="project" value="UniProtKB-SubCell"/>
</dbReference>
<name>A0A1I4JQS4_9BACI</name>
<evidence type="ECO:0000256" key="1">
    <source>
        <dbReference type="ARBA" id="ARBA00007768"/>
    </source>
</evidence>
<evidence type="ECO:0000256" key="2">
    <source>
        <dbReference type="HAMAP-Rule" id="MF_00795"/>
    </source>
</evidence>
<dbReference type="Proteomes" id="UP000198565">
    <property type="component" value="Unassembled WGS sequence"/>
</dbReference>
<evidence type="ECO:0000313" key="4">
    <source>
        <dbReference type="Proteomes" id="UP000198565"/>
    </source>
</evidence>
<dbReference type="Gene3D" id="3.20.20.380">
    <property type="entry name" value="Copper homeostasis (CutC) domain"/>
    <property type="match status" value="1"/>
</dbReference>
<dbReference type="HAMAP" id="MF_00795">
    <property type="entry name" value="CutC"/>
    <property type="match status" value="1"/>
</dbReference>
<comment type="caution">
    <text evidence="2">Once thought to be involved in copper homeostasis, experiments in E.coli have shown this is not the case.</text>
</comment>
<dbReference type="PANTHER" id="PTHR12598">
    <property type="entry name" value="COPPER HOMEOSTASIS PROTEIN CUTC"/>
    <property type="match status" value="1"/>
</dbReference>
<dbReference type="SUPFAM" id="SSF110395">
    <property type="entry name" value="CutC-like"/>
    <property type="match status" value="1"/>
</dbReference>
<reference evidence="4" key="1">
    <citation type="submission" date="2016-10" db="EMBL/GenBank/DDBJ databases">
        <authorList>
            <person name="Varghese N."/>
            <person name="Submissions S."/>
        </authorList>
    </citation>
    <scope>NUCLEOTIDE SEQUENCE [LARGE SCALE GENOMIC DNA]</scope>
    <source>
        <strain evidence="4">CGMCC 1.4250</strain>
    </source>
</reference>
<evidence type="ECO:0000313" key="3">
    <source>
        <dbReference type="EMBL" id="SFL68945.1"/>
    </source>
</evidence>